<evidence type="ECO:0000256" key="5">
    <source>
        <dbReference type="ARBA" id="ARBA00022723"/>
    </source>
</evidence>
<evidence type="ECO:0000256" key="8">
    <source>
        <dbReference type="ARBA" id="ARBA00031306"/>
    </source>
</evidence>
<dbReference type="SUPFAM" id="SSF143631">
    <property type="entry name" value="ApbE-like"/>
    <property type="match status" value="1"/>
</dbReference>
<dbReference type="PANTHER" id="PTHR30040:SF2">
    <property type="entry name" value="FAD:PROTEIN FMN TRANSFERASE"/>
    <property type="match status" value="1"/>
</dbReference>
<gene>
    <name evidence="13" type="ORF">HNR28_001168</name>
</gene>
<keyword evidence="5 10" id="KW-0479">Metal-binding</keyword>
<evidence type="ECO:0000256" key="7">
    <source>
        <dbReference type="ARBA" id="ARBA00022842"/>
    </source>
</evidence>
<dbReference type="EMBL" id="JACHIB010000005">
    <property type="protein sequence ID" value="MBB6083133.1"/>
    <property type="molecule type" value="Genomic_DNA"/>
</dbReference>
<dbReference type="AlphaFoldDB" id="A0A7W9WN33"/>
<dbReference type="PIRSF" id="PIRSF006268">
    <property type="entry name" value="ApbE"/>
    <property type="match status" value="1"/>
</dbReference>
<dbReference type="GO" id="GO:0046872">
    <property type="term" value="F:metal ion binding"/>
    <property type="evidence" value="ECO:0007669"/>
    <property type="project" value="UniProtKB-UniRule"/>
</dbReference>
<evidence type="ECO:0000256" key="10">
    <source>
        <dbReference type="PIRNR" id="PIRNR006268"/>
    </source>
</evidence>
<dbReference type="Pfam" id="PF02424">
    <property type="entry name" value="ApbE"/>
    <property type="match status" value="1"/>
</dbReference>
<comment type="cofactor">
    <cofactor evidence="11">
        <name>Mg(2+)</name>
        <dbReference type="ChEBI" id="CHEBI:18420"/>
    </cofactor>
    <cofactor evidence="11">
        <name>Mn(2+)</name>
        <dbReference type="ChEBI" id="CHEBI:29035"/>
    </cofactor>
    <text evidence="11">Magnesium. Can also use manganese.</text>
</comment>
<reference evidence="13 14" key="1">
    <citation type="submission" date="2020-08" db="EMBL/GenBank/DDBJ databases">
        <title>Genomic Encyclopedia of Type Strains, Phase IV (KMG-IV): sequencing the most valuable type-strain genomes for metagenomic binning, comparative biology and taxonomic classification.</title>
        <authorList>
            <person name="Goeker M."/>
        </authorList>
    </citation>
    <scope>NUCLEOTIDE SEQUENCE [LARGE SCALE GENOMIC DNA]</scope>
    <source>
        <strain evidence="13 14">DSM 12141</strain>
    </source>
</reference>
<dbReference type="EC" id="2.7.1.180" evidence="1 10"/>
<evidence type="ECO:0000256" key="9">
    <source>
        <dbReference type="ARBA" id="ARBA00048540"/>
    </source>
</evidence>
<evidence type="ECO:0000256" key="12">
    <source>
        <dbReference type="SAM" id="MobiDB-lite"/>
    </source>
</evidence>
<keyword evidence="7 10" id="KW-0460">Magnesium</keyword>
<comment type="similarity">
    <text evidence="10">Belongs to the ApbE family.</text>
</comment>
<comment type="caution">
    <text evidence="13">The sequence shown here is derived from an EMBL/GenBank/DDBJ whole genome shotgun (WGS) entry which is preliminary data.</text>
</comment>
<dbReference type="Proteomes" id="UP000541136">
    <property type="component" value="Unassembled WGS sequence"/>
</dbReference>
<evidence type="ECO:0000256" key="4">
    <source>
        <dbReference type="ARBA" id="ARBA00022679"/>
    </source>
</evidence>
<sequence length="342" mass="35937">MPKTYSDPAAAAPAVRPAAARGAAPPARSAPTAFSESTLSGPAMGTRWSARYQAPPDFDHGALSRGLARAVESVDAQMSPWKPDSDLMRLNRAEPEHWVSLPAALIEVLARALDVGVLSGGAYDAAVGGLVDAWGFGAAADTPDPAAIRHAAADHRPAHLWLDLDREQGRARKRAPLTLDLCGIAKGYAVDRMAQVMALHGVGHALVGLDGELRACGARADGRPWAVALESPQEGRRAAHGVIELADLSVATSGDYRRWVRIGGERLAHTMDGRRAAPVRNPVASVTVLAAECMDADAWATALLVAGPDEGPALARRMGLDALFLLRRGGRLVEFGLGRFAS</sequence>
<dbReference type="GO" id="GO:0016740">
    <property type="term" value="F:transferase activity"/>
    <property type="evidence" value="ECO:0007669"/>
    <property type="project" value="UniProtKB-UniRule"/>
</dbReference>
<evidence type="ECO:0000313" key="13">
    <source>
        <dbReference type="EMBL" id="MBB6083133.1"/>
    </source>
</evidence>
<feature type="binding site" evidence="11">
    <location>
        <position position="301"/>
    </location>
    <ligand>
        <name>Mg(2+)</name>
        <dbReference type="ChEBI" id="CHEBI:18420"/>
    </ligand>
</feature>
<keyword evidence="6 10" id="KW-0274">FAD</keyword>
<dbReference type="InterPro" id="IPR003374">
    <property type="entry name" value="ApbE-like_sf"/>
</dbReference>
<keyword evidence="3 10" id="KW-0285">Flavoprotein</keyword>
<feature type="region of interest" description="Disordered" evidence="12">
    <location>
        <begin position="1"/>
        <end position="40"/>
    </location>
</feature>
<evidence type="ECO:0000256" key="2">
    <source>
        <dbReference type="ARBA" id="ARBA00016337"/>
    </source>
</evidence>
<keyword evidence="4 10" id="KW-0808">Transferase</keyword>
<evidence type="ECO:0000256" key="1">
    <source>
        <dbReference type="ARBA" id="ARBA00011955"/>
    </source>
</evidence>
<feature type="compositionally biased region" description="Low complexity" evidence="12">
    <location>
        <begin position="8"/>
        <end position="33"/>
    </location>
</feature>
<keyword evidence="13" id="KW-0449">Lipoprotein</keyword>
<comment type="catalytic activity">
    <reaction evidence="9 10">
        <text>L-threonyl-[protein] + FAD = FMN-L-threonyl-[protein] + AMP + H(+)</text>
        <dbReference type="Rhea" id="RHEA:36847"/>
        <dbReference type="Rhea" id="RHEA-COMP:11060"/>
        <dbReference type="Rhea" id="RHEA-COMP:11061"/>
        <dbReference type="ChEBI" id="CHEBI:15378"/>
        <dbReference type="ChEBI" id="CHEBI:30013"/>
        <dbReference type="ChEBI" id="CHEBI:57692"/>
        <dbReference type="ChEBI" id="CHEBI:74257"/>
        <dbReference type="ChEBI" id="CHEBI:456215"/>
        <dbReference type="EC" id="2.7.1.180"/>
    </reaction>
</comment>
<proteinExistence type="inferred from homology"/>
<dbReference type="PANTHER" id="PTHR30040">
    <property type="entry name" value="THIAMINE BIOSYNTHESIS LIPOPROTEIN APBE"/>
    <property type="match status" value="1"/>
</dbReference>
<evidence type="ECO:0000256" key="11">
    <source>
        <dbReference type="PIRSR" id="PIRSR006268-2"/>
    </source>
</evidence>
<dbReference type="Gene3D" id="3.10.520.10">
    <property type="entry name" value="ApbE-like domains"/>
    <property type="match status" value="1"/>
</dbReference>
<feature type="binding site" evidence="11">
    <location>
        <position position="297"/>
    </location>
    <ligand>
        <name>Mg(2+)</name>
        <dbReference type="ChEBI" id="CHEBI:18420"/>
    </ligand>
</feature>
<evidence type="ECO:0000256" key="3">
    <source>
        <dbReference type="ARBA" id="ARBA00022630"/>
    </source>
</evidence>
<name>A0A7W9WN33_CASDE</name>
<dbReference type="InterPro" id="IPR024932">
    <property type="entry name" value="ApbE"/>
</dbReference>
<dbReference type="RefSeq" id="WP_184142573.1">
    <property type="nucleotide sequence ID" value="NZ_JACHIB010000005.1"/>
</dbReference>
<organism evidence="13 14">
    <name type="scientific">Castellaniella defragrans</name>
    <name type="common">Alcaligenes defragrans</name>
    <dbReference type="NCBI Taxonomy" id="75697"/>
    <lineage>
        <taxon>Bacteria</taxon>
        <taxon>Pseudomonadati</taxon>
        <taxon>Pseudomonadota</taxon>
        <taxon>Betaproteobacteria</taxon>
        <taxon>Burkholderiales</taxon>
        <taxon>Alcaligenaceae</taxon>
        <taxon>Castellaniella</taxon>
    </lineage>
</organism>
<feature type="binding site" evidence="11">
    <location>
        <position position="183"/>
    </location>
    <ligand>
        <name>Mg(2+)</name>
        <dbReference type="ChEBI" id="CHEBI:18420"/>
    </ligand>
</feature>
<protein>
    <recommendedName>
        <fullName evidence="2 10">FAD:protein FMN transferase</fullName>
        <ecNumber evidence="1 10">2.7.1.180</ecNumber>
    </recommendedName>
    <alternativeName>
        <fullName evidence="8 10">Flavin transferase</fullName>
    </alternativeName>
</protein>
<evidence type="ECO:0000256" key="6">
    <source>
        <dbReference type="ARBA" id="ARBA00022827"/>
    </source>
</evidence>
<accession>A0A7W9WN33</accession>
<evidence type="ECO:0000313" key="14">
    <source>
        <dbReference type="Proteomes" id="UP000541136"/>
    </source>
</evidence>